<organism evidence="1 2">
    <name type="scientific">Curtobacterium oceanosedimentum</name>
    <dbReference type="NCBI Taxonomy" id="465820"/>
    <lineage>
        <taxon>Bacteria</taxon>
        <taxon>Bacillati</taxon>
        <taxon>Actinomycetota</taxon>
        <taxon>Actinomycetes</taxon>
        <taxon>Micrococcales</taxon>
        <taxon>Microbacteriaceae</taxon>
        <taxon>Curtobacterium</taxon>
    </lineage>
</organism>
<dbReference type="OrthoDB" id="5020421at2"/>
<dbReference type="STRING" id="465820.NS263_02720"/>
<reference evidence="1 2" key="1">
    <citation type="journal article" date="2016" name="Front. Microbiol.">
        <title>Genomic Resource of Rice Seed Associated Bacteria.</title>
        <authorList>
            <person name="Midha S."/>
            <person name="Bansal K."/>
            <person name="Sharma S."/>
            <person name="Kumar N."/>
            <person name="Patil P.P."/>
            <person name="Chaudhry V."/>
            <person name="Patil P.B."/>
        </authorList>
    </citation>
    <scope>NUCLEOTIDE SEQUENCE [LARGE SCALE GENOMIC DNA]</scope>
    <source>
        <strain evidence="1 2">NS359</strain>
    </source>
</reference>
<dbReference type="RefSeq" id="WP_058750286.1">
    <property type="nucleotide sequence ID" value="NZ_LDRC01000063.1"/>
</dbReference>
<sequence length="123" mass="13989">MQEVFFLSSMDSKRFSSVFRCEVERPIELPNGHHALMVSCDPPVNGQEFGHPLGISELLLWSRFEDEDLWTFPAFPHFVQICLPDVDLLADAMPTSIAWGEIYKTEADAHNHEMSAQPRTAVK</sequence>
<dbReference type="AlphaFoldDB" id="A0A147DNP6"/>
<proteinExistence type="predicted"/>
<gene>
    <name evidence="1" type="ORF">NS359_12380</name>
</gene>
<name>A0A147DNP6_9MICO</name>
<comment type="caution">
    <text evidence="1">The sequence shown here is derived from an EMBL/GenBank/DDBJ whole genome shotgun (WGS) entry which is preliminary data.</text>
</comment>
<evidence type="ECO:0000313" key="1">
    <source>
        <dbReference type="EMBL" id="KTR51038.1"/>
    </source>
</evidence>
<dbReference type="EMBL" id="LDRC01000063">
    <property type="protein sequence ID" value="KTR51038.1"/>
    <property type="molecule type" value="Genomic_DNA"/>
</dbReference>
<protein>
    <submittedName>
        <fullName evidence="1">Uncharacterized protein</fullName>
    </submittedName>
</protein>
<dbReference type="Proteomes" id="UP000072763">
    <property type="component" value="Unassembled WGS sequence"/>
</dbReference>
<dbReference type="PATRIC" id="fig|465820.4.peg.2727"/>
<evidence type="ECO:0000313" key="2">
    <source>
        <dbReference type="Proteomes" id="UP000072763"/>
    </source>
</evidence>
<accession>A0A147DNP6</accession>